<dbReference type="OrthoDB" id="6343957at2759"/>
<dbReference type="AlphaFoldDB" id="A0A4Y2I7E5"/>
<evidence type="ECO:0000313" key="2">
    <source>
        <dbReference type="EMBL" id="GBM73410.1"/>
    </source>
</evidence>
<name>A0A4Y2I7E5_ARAVE</name>
<reference evidence="2 3" key="1">
    <citation type="journal article" date="2019" name="Sci. Rep.">
        <title>Orb-weaving spider Araneus ventricosus genome elucidates the spidroin gene catalogue.</title>
        <authorList>
            <person name="Kono N."/>
            <person name="Nakamura H."/>
            <person name="Ohtoshi R."/>
            <person name="Moran D.A.P."/>
            <person name="Shinohara A."/>
            <person name="Yoshida Y."/>
            <person name="Fujiwara M."/>
            <person name="Mori M."/>
            <person name="Tomita M."/>
            <person name="Arakawa K."/>
        </authorList>
    </citation>
    <scope>NUCLEOTIDE SEQUENCE [LARGE SCALE GENOMIC DNA]</scope>
</reference>
<dbReference type="Proteomes" id="UP000499080">
    <property type="component" value="Unassembled WGS sequence"/>
</dbReference>
<dbReference type="EMBL" id="BGPR01184676">
    <property type="protein sequence ID" value="GBM73410.1"/>
    <property type="molecule type" value="Genomic_DNA"/>
</dbReference>
<evidence type="ECO:0000313" key="3">
    <source>
        <dbReference type="Proteomes" id="UP000499080"/>
    </source>
</evidence>
<accession>A0A4Y2I7E5</accession>
<comment type="caution">
    <text evidence="2">The sequence shown here is derived from an EMBL/GenBank/DDBJ whole genome shotgun (WGS) entry which is preliminary data.</text>
</comment>
<organism evidence="2 3">
    <name type="scientific">Araneus ventricosus</name>
    <name type="common">Orbweaver spider</name>
    <name type="synonym">Epeira ventricosa</name>
    <dbReference type="NCBI Taxonomy" id="182803"/>
    <lineage>
        <taxon>Eukaryota</taxon>
        <taxon>Metazoa</taxon>
        <taxon>Ecdysozoa</taxon>
        <taxon>Arthropoda</taxon>
        <taxon>Chelicerata</taxon>
        <taxon>Arachnida</taxon>
        <taxon>Araneae</taxon>
        <taxon>Araneomorphae</taxon>
        <taxon>Entelegynae</taxon>
        <taxon>Araneoidea</taxon>
        <taxon>Araneidae</taxon>
        <taxon>Araneus</taxon>
    </lineage>
</organism>
<evidence type="ECO:0000313" key="1">
    <source>
        <dbReference type="EMBL" id="GBM72347.1"/>
    </source>
</evidence>
<dbReference type="EMBL" id="BGPR01184312">
    <property type="protein sequence ID" value="GBM72347.1"/>
    <property type="molecule type" value="Genomic_DNA"/>
</dbReference>
<gene>
    <name evidence="2" type="ORF">AVEN_146873_1</name>
    <name evidence="1" type="ORF">AVEN_270403_1</name>
</gene>
<dbReference type="Gene3D" id="2.170.300.10">
    <property type="entry name" value="Tie2 ligand-binding domain superfamily"/>
    <property type="match status" value="1"/>
</dbReference>
<proteinExistence type="predicted"/>
<evidence type="ECO:0008006" key="4">
    <source>
        <dbReference type="Google" id="ProtNLM"/>
    </source>
</evidence>
<sequence length="64" mass="6839">CEDACPSGTWGKGCSQQCTCLNGGKCLPTTGQCECSPGKEYGNLIRIESLCRINKAIARSIVWV</sequence>
<feature type="non-terminal residue" evidence="2">
    <location>
        <position position="1"/>
    </location>
</feature>
<keyword evidence="3" id="KW-1185">Reference proteome</keyword>
<protein>
    <recommendedName>
        <fullName evidence="4">EGF-like domain-containing protein</fullName>
    </recommendedName>
</protein>